<dbReference type="Proteomes" id="UP000291144">
    <property type="component" value="Unassembled WGS sequence"/>
</dbReference>
<evidence type="ECO:0000256" key="1">
    <source>
        <dbReference type="SAM" id="Phobius"/>
    </source>
</evidence>
<organism evidence="3 4">
    <name type="scientific">Kribbella pittospori</name>
    <dbReference type="NCBI Taxonomy" id="722689"/>
    <lineage>
        <taxon>Bacteria</taxon>
        <taxon>Bacillati</taxon>
        <taxon>Actinomycetota</taxon>
        <taxon>Actinomycetes</taxon>
        <taxon>Propionibacteriales</taxon>
        <taxon>Kribbellaceae</taxon>
        <taxon>Kribbella</taxon>
    </lineage>
</organism>
<gene>
    <name evidence="3" type="ORF">E0H73_23925</name>
</gene>
<dbReference type="AlphaFoldDB" id="A0A4R0KGP8"/>
<feature type="domain" description="Acyltransferase 3" evidence="2">
    <location>
        <begin position="10"/>
        <end position="343"/>
    </location>
</feature>
<dbReference type="PANTHER" id="PTHR36927:SF4">
    <property type="entry name" value="BLR5718 PROTEIN"/>
    <property type="match status" value="1"/>
</dbReference>
<feature type="transmembrane region" description="Helical" evidence="1">
    <location>
        <begin position="227"/>
        <end position="247"/>
    </location>
</feature>
<feature type="transmembrane region" description="Helical" evidence="1">
    <location>
        <begin position="300"/>
        <end position="319"/>
    </location>
</feature>
<feature type="transmembrane region" description="Helical" evidence="1">
    <location>
        <begin position="46"/>
        <end position="71"/>
    </location>
</feature>
<accession>A0A4R0KGP8</accession>
<dbReference type="RefSeq" id="WP_131360219.1">
    <property type="nucleotide sequence ID" value="NZ_SJKB01000007.1"/>
</dbReference>
<feature type="transmembrane region" description="Helical" evidence="1">
    <location>
        <begin position="92"/>
        <end position="112"/>
    </location>
</feature>
<keyword evidence="1" id="KW-1133">Transmembrane helix</keyword>
<feature type="transmembrane region" description="Helical" evidence="1">
    <location>
        <begin position="159"/>
        <end position="177"/>
    </location>
</feature>
<feature type="transmembrane region" description="Helical" evidence="1">
    <location>
        <begin position="259"/>
        <end position="280"/>
    </location>
</feature>
<dbReference type="InterPro" id="IPR050623">
    <property type="entry name" value="Glucan_succinyl_AcylTrfase"/>
</dbReference>
<keyword evidence="1" id="KW-0472">Membrane</keyword>
<sequence>MEQAPTRLWFVDNLRVLLTVLVVLHHVAVTYSGIPLWYYTEQPANGIVALVLTVFLLVNQAWFMGAFFLLAGYFTPGSYERKSPRLFLRDRLIRLGIPLVVFYFVVNPILYLGSHQSYLHTIGSGPLWFVLALLVFDVSYAGIRHATRNRVLRRPQPLTYPKVIGFALALALATYAWRAVVSMDVFVPIIDFPTSGYLPQYVSFFVVGTVAYRNGWLSAIAGRMGKVGLGLAIGATIVFLPVAIIGGPDKWMGHGTVTSLSYALWDSTFAVGLVLALLMLFRRRYDAPGPLRRYLSNHAFTVYVIHALLVIAAGHALSVLDVPTLAKVAIAAIVVLPACFLLAAPVRRLPGVRRVL</sequence>
<keyword evidence="3" id="KW-0012">Acyltransferase</keyword>
<evidence type="ECO:0000313" key="3">
    <source>
        <dbReference type="EMBL" id="TCC59673.1"/>
    </source>
</evidence>
<feature type="transmembrane region" description="Helical" evidence="1">
    <location>
        <begin position="118"/>
        <end position="138"/>
    </location>
</feature>
<keyword evidence="3" id="KW-0808">Transferase</keyword>
<dbReference type="OrthoDB" id="7375713at2"/>
<dbReference type="EMBL" id="SJKB01000007">
    <property type="protein sequence ID" value="TCC59673.1"/>
    <property type="molecule type" value="Genomic_DNA"/>
</dbReference>
<protein>
    <submittedName>
        <fullName evidence="3">Acyltransferase</fullName>
    </submittedName>
</protein>
<evidence type="ECO:0000259" key="2">
    <source>
        <dbReference type="Pfam" id="PF01757"/>
    </source>
</evidence>
<keyword evidence="1" id="KW-0812">Transmembrane</keyword>
<feature type="transmembrane region" description="Helical" evidence="1">
    <location>
        <begin position="325"/>
        <end position="344"/>
    </location>
</feature>
<name>A0A4R0KGP8_9ACTN</name>
<keyword evidence="4" id="KW-1185">Reference proteome</keyword>
<dbReference type="PANTHER" id="PTHR36927">
    <property type="entry name" value="BLR4337 PROTEIN"/>
    <property type="match status" value="1"/>
</dbReference>
<comment type="caution">
    <text evidence="3">The sequence shown here is derived from an EMBL/GenBank/DDBJ whole genome shotgun (WGS) entry which is preliminary data.</text>
</comment>
<reference evidence="3 4" key="1">
    <citation type="submission" date="2019-02" db="EMBL/GenBank/DDBJ databases">
        <title>Kribbella capetownensis sp. nov. and Kribbella speibonae sp. nov., isolated from soil.</title>
        <authorList>
            <person name="Curtis S.M."/>
            <person name="Norton I."/>
            <person name="Everest G.J."/>
            <person name="Meyers P.R."/>
        </authorList>
    </citation>
    <scope>NUCLEOTIDE SEQUENCE [LARGE SCALE GENOMIC DNA]</scope>
    <source>
        <strain evidence="3 4">NRRL B-24813</strain>
    </source>
</reference>
<dbReference type="Pfam" id="PF01757">
    <property type="entry name" value="Acyl_transf_3"/>
    <property type="match status" value="1"/>
</dbReference>
<feature type="transmembrane region" description="Helical" evidence="1">
    <location>
        <begin position="16"/>
        <end position="40"/>
    </location>
</feature>
<proteinExistence type="predicted"/>
<dbReference type="GO" id="GO:0016747">
    <property type="term" value="F:acyltransferase activity, transferring groups other than amino-acyl groups"/>
    <property type="evidence" value="ECO:0007669"/>
    <property type="project" value="InterPro"/>
</dbReference>
<feature type="transmembrane region" description="Helical" evidence="1">
    <location>
        <begin position="197"/>
        <end position="215"/>
    </location>
</feature>
<dbReference type="InterPro" id="IPR002656">
    <property type="entry name" value="Acyl_transf_3_dom"/>
</dbReference>
<evidence type="ECO:0000313" key="4">
    <source>
        <dbReference type="Proteomes" id="UP000291144"/>
    </source>
</evidence>